<dbReference type="Pfam" id="PF07568">
    <property type="entry name" value="HisKA_2"/>
    <property type="match status" value="1"/>
</dbReference>
<keyword evidence="8" id="KW-0472">Membrane</keyword>
<evidence type="ECO:0000256" key="6">
    <source>
        <dbReference type="ARBA" id="ARBA00022777"/>
    </source>
</evidence>
<keyword evidence="6 11" id="KW-0418">Kinase</keyword>
<evidence type="ECO:0000313" key="12">
    <source>
        <dbReference type="Proteomes" id="UP000190989"/>
    </source>
</evidence>
<feature type="domain" description="Signal transduction histidine kinase subgroup 2 dimerisation and phosphoacceptor" evidence="9">
    <location>
        <begin position="144"/>
        <end position="215"/>
    </location>
</feature>
<evidence type="ECO:0000256" key="8">
    <source>
        <dbReference type="SAM" id="Phobius"/>
    </source>
</evidence>
<evidence type="ECO:0000256" key="4">
    <source>
        <dbReference type="ARBA" id="ARBA00022679"/>
    </source>
</evidence>
<dbReference type="AlphaFoldDB" id="A0A1U6HIJ8"/>
<dbReference type="Pfam" id="PF13581">
    <property type="entry name" value="HATPase_c_2"/>
    <property type="match status" value="1"/>
</dbReference>
<keyword evidence="4" id="KW-0808">Transferase</keyword>
<dbReference type="InterPro" id="IPR036890">
    <property type="entry name" value="HATPase_C_sf"/>
</dbReference>
<dbReference type="PANTHER" id="PTHR41523">
    <property type="entry name" value="TWO-COMPONENT SYSTEM SENSOR PROTEIN"/>
    <property type="match status" value="1"/>
</dbReference>
<proteinExistence type="predicted"/>
<keyword evidence="8" id="KW-1133">Transmembrane helix</keyword>
<dbReference type="PANTHER" id="PTHR41523:SF8">
    <property type="entry name" value="ETHYLENE RESPONSE SENSOR PROTEIN"/>
    <property type="match status" value="1"/>
</dbReference>
<dbReference type="Proteomes" id="UP000190989">
    <property type="component" value="Unassembled WGS sequence"/>
</dbReference>
<feature type="domain" description="Histidine kinase/HSP90-like ATPase" evidence="10">
    <location>
        <begin position="232"/>
        <end position="324"/>
    </location>
</feature>
<sequence length="340" mass="37507">MHRLASFDVTANIPDENRRIVAQIGFGVVCALAMIALRAAISMWAPTSGPFALVYPTILIATLYGHWQAGGVAYLISFFWAWWIVLPKAHSFRFEIATDPPRVVINALAVLIVLVLAEIFRRAVHQVTRARDAELERRQVLMRELEHRTKNNFALVASLLSLQRRRHDNPEIVEALDQAIGRVDTFARAYENLKLTEAEGSYVPMRQYVGDVVSRVSAGAFHDEVTIEVRASDCELPQQTAVAICLFINEALTNSAKYAFPDGAAGKVSVIFTGNEDNWDLKVVDDGVGSAEEARQHKTAGTTGMGLGLMEAFARQAEAEYSVGGATQGRTVHLRRRSGE</sequence>
<dbReference type="InterPro" id="IPR011495">
    <property type="entry name" value="Sig_transdc_His_kin_sub2_dim/P"/>
</dbReference>
<comment type="catalytic activity">
    <reaction evidence="1">
        <text>ATP + protein L-histidine = ADP + protein N-phospho-L-histidine.</text>
        <dbReference type="EC" id="2.7.13.3"/>
    </reaction>
</comment>
<evidence type="ECO:0000256" key="1">
    <source>
        <dbReference type="ARBA" id="ARBA00000085"/>
    </source>
</evidence>
<evidence type="ECO:0000313" key="11">
    <source>
        <dbReference type="EMBL" id="SLJ95568.1"/>
    </source>
</evidence>
<evidence type="ECO:0000256" key="3">
    <source>
        <dbReference type="ARBA" id="ARBA00022553"/>
    </source>
</evidence>
<name>A0A1U6HIJ8_9SPHN</name>
<keyword evidence="5" id="KW-0547">Nucleotide-binding</keyword>
<dbReference type="GO" id="GO:0005524">
    <property type="term" value="F:ATP binding"/>
    <property type="evidence" value="ECO:0007669"/>
    <property type="project" value="UniProtKB-KW"/>
</dbReference>
<evidence type="ECO:0000256" key="5">
    <source>
        <dbReference type="ARBA" id="ARBA00022741"/>
    </source>
</evidence>
<dbReference type="SUPFAM" id="SSF55874">
    <property type="entry name" value="ATPase domain of HSP90 chaperone/DNA topoisomerase II/histidine kinase"/>
    <property type="match status" value="1"/>
</dbReference>
<keyword evidence="7" id="KW-0067">ATP-binding</keyword>
<accession>A0A1U6HIJ8</accession>
<organism evidence="11 12">
    <name type="scientific">Novosphingobium mathurense</name>
    <dbReference type="NCBI Taxonomy" id="428990"/>
    <lineage>
        <taxon>Bacteria</taxon>
        <taxon>Pseudomonadati</taxon>
        <taxon>Pseudomonadota</taxon>
        <taxon>Alphaproteobacteria</taxon>
        <taxon>Sphingomonadales</taxon>
        <taxon>Sphingomonadaceae</taxon>
        <taxon>Novosphingobium</taxon>
    </lineage>
</organism>
<reference evidence="12" key="1">
    <citation type="submission" date="2017-02" db="EMBL/GenBank/DDBJ databases">
        <authorList>
            <person name="Varghese N."/>
            <person name="Submissions S."/>
        </authorList>
    </citation>
    <scope>NUCLEOTIDE SEQUENCE [LARGE SCALE GENOMIC DNA]</scope>
    <source>
        <strain evidence="12">SM117</strain>
    </source>
</reference>
<dbReference type="STRING" id="428990.SAMN06295987_102494"/>
<dbReference type="EC" id="2.7.13.3" evidence="2"/>
<feature type="transmembrane region" description="Helical" evidence="8">
    <location>
        <begin position="103"/>
        <end position="120"/>
    </location>
</feature>
<dbReference type="EMBL" id="FVZE01000002">
    <property type="protein sequence ID" value="SLJ95568.1"/>
    <property type="molecule type" value="Genomic_DNA"/>
</dbReference>
<keyword evidence="8" id="KW-0812">Transmembrane</keyword>
<evidence type="ECO:0000256" key="7">
    <source>
        <dbReference type="ARBA" id="ARBA00022840"/>
    </source>
</evidence>
<dbReference type="InterPro" id="IPR003594">
    <property type="entry name" value="HATPase_dom"/>
</dbReference>
<gene>
    <name evidence="11" type="ORF">SAMN06295987_102494</name>
</gene>
<keyword evidence="12" id="KW-1185">Reference proteome</keyword>
<dbReference type="GO" id="GO:0004673">
    <property type="term" value="F:protein histidine kinase activity"/>
    <property type="evidence" value="ECO:0007669"/>
    <property type="project" value="UniProtKB-EC"/>
</dbReference>
<feature type="transmembrane region" description="Helical" evidence="8">
    <location>
        <begin position="53"/>
        <end position="83"/>
    </location>
</feature>
<keyword evidence="3" id="KW-0597">Phosphoprotein</keyword>
<evidence type="ECO:0000259" key="10">
    <source>
        <dbReference type="Pfam" id="PF13581"/>
    </source>
</evidence>
<protein>
    <recommendedName>
        <fullName evidence="2">histidine kinase</fullName>
        <ecNumber evidence="2">2.7.13.3</ecNumber>
    </recommendedName>
</protein>
<evidence type="ECO:0000259" key="9">
    <source>
        <dbReference type="Pfam" id="PF07568"/>
    </source>
</evidence>
<feature type="transmembrane region" description="Helical" evidence="8">
    <location>
        <begin position="20"/>
        <end position="41"/>
    </location>
</feature>
<evidence type="ECO:0000256" key="2">
    <source>
        <dbReference type="ARBA" id="ARBA00012438"/>
    </source>
</evidence>
<dbReference type="Gene3D" id="3.30.565.10">
    <property type="entry name" value="Histidine kinase-like ATPase, C-terminal domain"/>
    <property type="match status" value="1"/>
</dbReference>